<accession>A0A934VLT2</accession>
<dbReference type="EMBL" id="JAENIO010000038">
    <property type="protein sequence ID" value="MBK1835009.1"/>
    <property type="molecule type" value="Genomic_DNA"/>
</dbReference>
<proteinExistence type="predicted"/>
<reference evidence="1" key="1">
    <citation type="submission" date="2021-01" db="EMBL/GenBank/DDBJ databases">
        <title>Modified the classification status of verrucomicrobia.</title>
        <authorList>
            <person name="Feng X."/>
        </authorList>
    </citation>
    <scope>NUCLEOTIDE SEQUENCE</scope>
    <source>
        <strain evidence="1">KCTC 12986</strain>
    </source>
</reference>
<gene>
    <name evidence="1" type="ORF">JIN78_13140</name>
</gene>
<dbReference type="AlphaFoldDB" id="A0A934VLT2"/>
<name>A0A934VLT2_9BACT</name>
<comment type="caution">
    <text evidence="1">The sequence shown here is derived from an EMBL/GenBank/DDBJ whole genome shotgun (WGS) entry which is preliminary data.</text>
</comment>
<keyword evidence="2" id="KW-1185">Reference proteome</keyword>
<evidence type="ECO:0000313" key="2">
    <source>
        <dbReference type="Proteomes" id="UP000604083"/>
    </source>
</evidence>
<dbReference type="RefSeq" id="WP_200392443.1">
    <property type="nucleotide sequence ID" value="NZ_JAENIO010000038.1"/>
</dbReference>
<organism evidence="1 2">
    <name type="scientific">Roseibacillus ishigakijimensis</name>
    <dbReference type="NCBI Taxonomy" id="454146"/>
    <lineage>
        <taxon>Bacteria</taxon>
        <taxon>Pseudomonadati</taxon>
        <taxon>Verrucomicrobiota</taxon>
        <taxon>Verrucomicrobiia</taxon>
        <taxon>Verrucomicrobiales</taxon>
        <taxon>Verrucomicrobiaceae</taxon>
        <taxon>Roseibacillus</taxon>
    </lineage>
</organism>
<sequence>MSKRLAIRNKVLELVESLAGFSPGNVALYKLDTVERTPFASVYLNETETDNLHMMRGMATMERTLSINVDFHLDSATDADAEADALLEELEQRILKAAMAGDIPGVRILFLASAEFRPTQHGKQRAGDLVTTWRAEYEDSISLSD</sequence>
<protein>
    <submittedName>
        <fullName evidence="1">Uncharacterized protein</fullName>
    </submittedName>
</protein>
<evidence type="ECO:0000313" key="1">
    <source>
        <dbReference type="EMBL" id="MBK1835009.1"/>
    </source>
</evidence>
<dbReference type="Proteomes" id="UP000604083">
    <property type="component" value="Unassembled WGS sequence"/>
</dbReference>